<proteinExistence type="predicted"/>
<evidence type="ECO:0008006" key="4">
    <source>
        <dbReference type="Google" id="ProtNLM"/>
    </source>
</evidence>
<keyword evidence="1" id="KW-1133">Transmembrane helix</keyword>
<name>A0ABQ5ZZY1_9GAMM</name>
<evidence type="ECO:0000313" key="2">
    <source>
        <dbReference type="EMBL" id="GLR65096.1"/>
    </source>
</evidence>
<feature type="transmembrane region" description="Helical" evidence="1">
    <location>
        <begin position="25"/>
        <end position="51"/>
    </location>
</feature>
<organism evidence="2 3">
    <name type="scientific">Marinospirillum insulare</name>
    <dbReference type="NCBI Taxonomy" id="217169"/>
    <lineage>
        <taxon>Bacteria</taxon>
        <taxon>Pseudomonadati</taxon>
        <taxon>Pseudomonadota</taxon>
        <taxon>Gammaproteobacteria</taxon>
        <taxon>Oceanospirillales</taxon>
        <taxon>Oceanospirillaceae</taxon>
        <taxon>Marinospirillum</taxon>
    </lineage>
</organism>
<comment type="caution">
    <text evidence="2">The sequence shown here is derived from an EMBL/GenBank/DDBJ whole genome shotgun (WGS) entry which is preliminary data.</text>
</comment>
<dbReference type="Proteomes" id="UP001156682">
    <property type="component" value="Unassembled WGS sequence"/>
</dbReference>
<keyword evidence="1" id="KW-0812">Transmembrane</keyword>
<dbReference type="EMBL" id="BSOR01000074">
    <property type="protein sequence ID" value="GLR65096.1"/>
    <property type="molecule type" value="Genomic_DNA"/>
</dbReference>
<sequence>MDKYKIPAKLDGPVPFFAWEIIDMVVAMLILGATILMGNLLFGVIGSVVVLKYAKKLRQGQKEGQVPHILWRIGMNLDSPLRKHGVNPLILEFYK</sequence>
<protein>
    <recommendedName>
        <fullName evidence="4">Type IV conjugative transfer system protein TraL</fullName>
    </recommendedName>
</protein>
<reference evidence="3" key="1">
    <citation type="journal article" date="2019" name="Int. J. Syst. Evol. Microbiol.">
        <title>The Global Catalogue of Microorganisms (GCM) 10K type strain sequencing project: providing services to taxonomists for standard genome sequencing and annotation.</title>
        <authorList>
            <consortium name="The Broad Institute Genomics Platform"/>
            <consortium name="The Broad Institute Genome Sequencing Center for Infectious Disease"/>
            <person name="Wu L."/>
            <person name="Ma J."/>
        </authorList>
    </citation>
    <scope>NUCLEOTIDE SEQUENCE [LARGE SCALE GENOMIC DNA]</scope>
    <source>
        <strain evidence="3">NBRC 100033</strain>
    </source>
</reference>
<dbReference type="RefSeq" id="WP_027851873.1">
    <property type="nucleotide sequence ID" value="NZ_BSOR01000074.1"/>
</dbReference>
<dbReference type="InterPro" id="IPR009838">
    <property type="entry name" value="T4SS_TraL"/>
</dbReference>
<gene>
    <name evidence="2" type="ORF">GCM10007878_25350</name>
</gene>
<evidence type="ECO:0000256" key="1">
    <source>
        <dbReference type="SAM" id="Phobius"/>
    </source>
</evidence>
<evidence type="ECO:0000313" key="3">
    <source>
        <dbReference type="Proteomes" id="UP001156682"/>
    </source>
</evidence>
<accession>A0ABQ5ZZY1</accession>
<dbReference type="Pfam" id="PF07178">
    <property type="entry name" value="TraL"/>
    <property type="match status" value="1"/>
</dbReference>
<keyword evidence="1" id="KW-0472">Membrane</keyword>
<keyword evidence="3" id="KW-1185">Reference proteome</keyword>